<dbReference type="EC" id="3.4.16.4" evidence="3"/>
<dbReference type="PANTHER" id="PTHR30023:SF0">
    <property type="entry name" value="PENICILLIN-SENSITIVE CARBOXYPEPTIDASE A"/>
    <property type="match status" value="1"/>
</dbReference>
<dbReference type="InterPro" id="IPR012338">
    <property type="entry name" value="Beta-lactam/transpept-like"/>
</dbReference>
<dbReference type="Pfam" id="PF02113">
    <property type="entry name" value="Peptidase_S13"/>
    <property type="match status" value="2"/>
</dbReference>
<keyword evidence="4" id="KW-1185">Reference proteome</keyword>
<gene>
    <name evidence="3" type="ORF">K8352_08135</name>
</gene>
<dbReference type="Gene3D" id="3.40.710.10">
    <property type="entry name" value="DD-peptidase/beta-lactamase superfamily"/>
    <property type="match status" value="2"/>
</dbReference>
<keyword evidence="2 3" id="KW-0378">Hydrolase</keyword>
<dbReference type="GO" id="GO:0009002">
    <property type="term" value="F:serine-type D-Ala-D-Ala carboxypeptidase activity"/>
    <property type="evidence" value="ECO:0007669"/>
    <property type="project" value="UniProtKB-EC"/>
</dbReference>
<organism evidence="3 4">
    <name type="scientific">Cerina litoralis</name>
    <dbReference type="NCBI Taxonomy" id="2874477"/>
    <lineage>
        <taxon>Bacteria</taxon>
        <taxon>Pseudomonadati</taxon>
        <taxon>Bacteroidota</taxon>
        <taxon>Flavobacteriia</taxon>
        <taxon>Flavobacteriales</taxon>
        <taxon>Flavobacteriaceae</taxon>
        <taxon>Cerina</taxon>
    </lineage>
</organism>
<evidence type="ECO:0000313" key="3">
    <source>
        <dbReference type="EMBL" id="MCG2460713.1"/>
    </source>
</evidence>
<dbReference type="RefSeq" id="WP_317901863.1">
    <property type="nucleotide sequence ID" value="NZ_JAIRBC010000010.1"/>
</dbReference>
<name>A0AAE3EUQ0_9FLAO</name>
<dbReference type="AlphaFoldDB" id="A0AAE3EUQ0"/>
<dbReference type="PROSITE" id="PS51257">
    <property type="entry name" value="PROKAR_LIPOPROTEIN"/>
    <property type="match status" value="1"/>
</dbReference>
<evidence type="ECO:0000256" key="2">
    <source>
        <dbReference type="ARBA" id="ARBA00022801"/>
    </source>
</evidence>
<keyword evidence="3" id="KW-0121">Carboxypeptidase</keyword>
<sequence>MRKPILLVLIFLIVTSCASTKYKKYNKRLTAVLNSEFYHNQFLGLLVYDPQTLDTLFSCNSKKYFTPASNTKIFTLYTGLKLLPKNIPAVRYKISNDTLFLEGTGDPSLLHPYFRDSTVLQFAKGFSDVALYLNNFQEDKFGPGWAWDDFDYYYSPERSGMPIYGNVVRMQNGSPPYISPTLFSDNVVSMSHTRNREESRNIFYLNPLDKDTLEVPFIVDSTLIKNLWNKELGRKVTLVNQMPEGELRTLYSIPSDTLYKRMMYVSDNFIAEQLLVVASSTLSDTLNGGRAQKYMLEHDLADLRQPPKWVDGSGLSRYNLFTPESMVQILNKMYREFPKERLFNLFPVGGVSGTLKNWYPGNPEPYLYAKSGSLSNNYNLSGYLITKSGKTLIFSFMNNHYLEPTVELKDHMQQVFEWIRDEY</sequence>
<proteinExistence type="inferred from homology"/>
<dbReference type="Proteomes" id="UP001200642">
    <property type="component" value="Unassembled WGS sequence"/>
</dbReference>
<dbReference type="GO" id="GO:0006508">
    <property type="term" value="P:proteolysis"/>
    <property type="evidence" value="ECO:0007669"/>
    <property type="project" value="InterPro"/>
</dbReference>
<dbReference type="InterPro" id="IPR000667">
    <property type="entry name" value="Peptidase_S13"/>
</dbReference>
<comment type="similarity">
    <text evidence="1">Belongs to the peptidase S13 family.</text>
</comment>
<comment type="caution">
    <text evidence="3">The sequence shown here is derived from an EMBL/GenBank/DDBJ whole genome shotgun (WGS) entry which is preliminary data.</text>
</comment>
<dbReference type="PANTHER" id="PTHR30023">
    <property type="entry name" value="D-ALANYL-D-ALANINE CARBOXYPEPTIDASE"/>
    <property type="match status" value="1"/>
</dbReference>
<accession>A0AAE3EUQ0</accession>
<reference evidence="3" key="1">
    <citation type="submission" date="2023-02" db="EMBL/GenBank/DDBJ databases">
        <title>Genome of Flavobacteriaceae gen. nov. sp. strain F89.</title>
        <authorList>
            <person name="Wang Y."/>
        </authorList>
    </citation>
    <scope>NUCLEOTIDE SEQUENCE</scope>
    <source>
        <strain evidence="3">F89</strain>
    </source>
</reference>
<evidence type="ECO:0000256" key="1">
    <source>
        <dbReference type="ARBA" id="ARBA00006096"/>
    </source>
</evidence>
<dbReference type="GO" id="GO:0000270">
    <property type="term" value="P:peptidoglycan metabolic process"/>
    <property type="evidence" value="ECO:0007669"/>
    <property type="project" value="TreeGrafter"/>
</dbReference>
<evidence type="ECO:0000313" key="4">
    <source>
        <dbReference type="Proteomes" id="UP001200642"/>
    </source>
</evidence>
<dbReference type="SUPFAM" id="SSF56601">
    <property type="entry name" value="beta-lactamase/transpeptidase-like"/>
    <property type="match status" value="1"/>
</dbReference>
<protein>
    <submittedName>
        <fullName evidence="3">D-alanyl-D-alanine carboxypeptidase</fullName>
        <ecNumber evidence="3">3.4.16.4</ecNumber>
    </submittedName>
</protein>
<keyword evidence="3" id="KW-0645">Protease</keyword>
<dbReference type="PRINTS" id="PR00922">
    <property type="entry name" value="DADACBPTASE3"/>
</dbReference>
<dbReference type="EMBL" id="JAIRBC010000010">
    <property type="protein sequence ID" value="MCG2460713.1"/>
    <property type="molecule type" value="Genomic_DNA"/>
</dbReference>